<reference evidence="1 2" key="1">
    <citation type="journal article" date="2024" name="G3 (Bethesda)">
        <title>Genome assembly of Hibiscus sabdariffa L. provides insights into metabolisms of medicinal natural products.</title>
        <authorList>
            <person name="Kim T."/>
        </authorList>
    </citation>
    <scope>NUCLEOTIDE SEQUENCE [LARGE SCALE GENOMIC DNA]</scope>
    <source>
        <strain evidence="1">TK-2024</strain>
        <tissue evidence="1">Old leaves</tissue>
    </source>
</reference>
<dbReference type="Proteomes" id="UP001472677">
    <property type="component" value="Unassembled WGS sequence"/>
</dbReference>
<evidence type="ECO:0000313" key="1">
    <source>
        <dbReference type="EMBL" id="KAK8489416.1"/>
    </source>
</evidence>
<evidence type="ECO:0000313" key="2">
    <source>
        <dbReference type="Proteomes" id="UP001472677"/>
    </source>
</evidence>
<keyword evidence="2" id="KW-1185">Reference proteome</keyword>
<organism evidence="1 2">
    <name type="scientific">Hibiscus sabdariffa</name>
    <name type="common">roselle</name>
    <dbReference type="NCBI Taxonomy" id="183260"/>
    <lineage>
        <taxon>Eukaryota</taxon>
        <taxon>Viridiplantae</taxon>
        <taxon>Streptophyta</taxon>
        <taxon>Embryophyta</taxon>
        <taxon>Tracheophyta</taxon>
        <taxon>Spermatophyta</taxon>
        <taxon>Magnoliopsida</taxon>
        <taxon>eudicotyledons</taxon>
        <taxon>Gunneridae</taxon>
        <taxon>Pentapetalae</taxon>
        <taxon>rosids</taxon>
        <taxon>malvids</taxon>
        <taxon>Malvales</taxon>
        <taxon>Malvaceae</taxon>
        <taxon>Malvoideae</taxon>
        <taxon>Hibiscus</taxon>
    </lineage>
</organism>
<name>A0ABR2A9F0_9ROSI</name>
<gene>
    <name evidence="1" type="ORF">V6N12_037559</name>
</gene>
<accession>A0ABR2A9F0</accession>
<sequence length="169" mass="19311">MPAPDWAPGCARRLWRGLTLIWPTLRNSLCWNIRNGQLTDFWYDNWLNFDDPLASECALDVPSTPINVSSFVSDSGLWDCDRLSQLLLQHVLQRIAAMPHPNPTLGMDSLGWRWKKNQQFTTCTTYKAFKSKNFGEWPSLLAYYMGVASTAESMHLHVASNVGRASYQR</sequence>
<protein>
    <submittedName>
        <fullName evidence="1">Uncharacterized protein</fullName>
    </submittedName>
</protein>
<dbReference type="EMBL" id="JBBPBM010000924">
    <property type="protein sequence ID" value="KAK8489416.1"/>
    <property type="molecule type" value="Genomic_DNA"/>
</dbReference>
<proteinExistence type="predicted"/>
<comment type="caution">
    <text evidence="1">The sequence shown here is derived from an EMBL/GenBank/DDBJ whole genome shotgun (WGS) entry which is preliminary data.</text>
</comment>